<accession>X0XSU0</accession>
<feature type="domain" description="Methyltransferase type 11" evidence="1">
    <location>
        <begin position="38"/>
        <end position="125"/>
    </location>
</feature>
<dbReference type="Gene3D" id="3.40.50.150">
    <property type="entry name" value="Vaccinia Virus protein VP39"/>
    <property type="match status" value="1"/>
</dbReference>
<feature type="non-terminal residue" evidence="2">
    <location>
        <position position="180"/>
    </location>
</feature>
<dbReference type="PANTHER" id="PTHR43591">
    <property type="entry name" value="METHYLTRANSFERASE"/>
    <property type="match status" value="1"/>
</dbReference>
<dbReference type="Pfam" id="PF08241">
    <property type="entry name" value="Methyltransf_11"/>
    <property type="match status" value="1"/>
</dbReference>
<gene>
    <name evidence="2" type="ORF">S01H1_78512</name>
</gene>
<evidence type="ECO:0000259" key="1">
    <source>
        <dbReference type="Pfam" id="PF08241"/>
    </source>
</evidence>
<reference evidence="2" key="1">
    <citation type="journal article" date="2014" name="Front. Microbiol.">
        <title>High frequency of phylogenetically diverse reductive dehalogenase-homologous genes in deep subseafloor sedimentary metagenomes.</title>
        <authorList>
            <person name="Kawai M."/>
            <person name="Futagami T."/>
            <person name="Toyoda A."/>
            <person name="Takaki Y."/>
            <person name="Nishi S."/>
            <person name="Hori S."/>
            <person name="Arai W."/>
            <person name="Tsubouchi T."/>
            <person name="Morono Y."/>
            <person name="Uchiyama I."/>
            <person name="Ito T."/>
            <person name="Fujiyama A."/>
            <person name="Inagaki F."/>
            <person name="Takami H."/>
        </authorList>
    </citation>
    <scope>NUCLEOTIDE SEQUENCE</scope>
    <source>
        <strain evidence="2">Expedition CK06-06</strain>
    </source>
</reference>
<dbReference type="AlphaFoldDB" id="X0XSU0"/>
<organism evidence="2">
    <name type="scientific">marine sediment metagenome</name>
    <dbReference type="NCBI Taxonomy" id="412755"/>
    <lineage>
        <taxon>unclassified sequences</taxon>
        <taxon>metagenomes</taxon>
        <taxon>ecological metagenomes</taxon>
    </lineage>
</organism>
<dbReference type="SUPFAM" id="SSF53335">
    <property type="entry name" value="S-adenosyl-L-methionine-dependent methyltransferases"/>
    <property type="match status" value="1"/>
</dbReference>
<dbReference type="GO" id="GO:0008757">
    <property type="term" value="F:S-adenosylmethionine-dependent methyltransferase activity"/>
    <property type="evidence" value="ECO:0007669"/>
    <property type="project" value="InterPro"/>
</dbReference>
<name>X0XSU0_9ZZZZ</name>
<evidence type="ECO:0000313" key="2">
    <source>
        <dbReference type="EMBL" id="GAG46274.1"/>
    </source>
</evidence>
<sequence length="180" mass="20096">MVDMEKYLQSCKTEFWKKIFEAELNYILQELKGTKEVLSVGCGPAIIEKGLAEHGFNVTGLDISKEALDEAPDSIRTVAGSAENMDFADCSFDAVIYVASIQFIEKYKEAITEAARVLRSGGKLLAMLLNPESEFFKGKTQKPDSYINKIKHINLTEIEGAVAKYFSIKTEYFLGIKGME</sequence>
<dbReference type="CDD" id="cd02440">
    <property type="entry name" value="AdoMet_MTases"/>
    <property type="match status" value="1"/>
</dbReference>
<dbReference type="InterPro" id="IPR013216">
    <property type="entry name" value="Methyltransf_11"/>
</dbReference>
<protein>
    <recommendedName>
        <fullName evidence="1">Methyltransferase type 11 domain-containing protein</fullName>
    </recommendedName>
</protein>
<comment type="caution">
    <text evidence="2">The sequence shown here is derived from an EMBL/GenBank/DDBJ whole genome shotgun (WGS) entry which is preliminary data.</text>
</comment>
<dbReference type="InterPro" id="IPR029063">
    <property type="entry name" value="SAM-dependent_MTases_sf"/>
</dbReference>
<dbReference type="EMBL" id="BARS01052845">
    <property type="protein sequence ID" value="GAG46274.1"/>
    <property type="molecule type" value="Genomic_DNA"/>
</dbReference>
<proteinExistence type="predicted"/>